<dbReference type="Proteomes" id="UP001152087">
    <property type="component" value="Unassembled WGS sequence"/>
</dbReference>
<organism evidence="2 3">
    <name type="scientific">Fusarium falciforme</name>
    <dbReference type="NCBI Taxonomy" id="195108"/>
    <lineage>
        <taxon>Eukaryota</taxon>
        <taxon>Fungi</taxon>
        <taxon>Dikarya</taxon>
        <taxon>Ascomycota</taxon>
        <taxon>Pezizomycotina</taxon>
        <taxon>Sordariomycetes</taxon>
        <taxon>Hypocreomycetidae</taxon>
        <taxon>Hypocreales</taxon>
        <taxon>Nectriaceae</taxon>
        <taxon>Fusarium</taxon>
        <taxon>Fusarium solani species complex</taxon>
    </lineage>
</organism>
<dbReference type="AlphaFoldDB" id="A0A9W8QTX2"/>
<protein>
    <submittedName>
        <fullName evidence="2">Uncharacterized protein</fullName>
    </submittedName>
</protein>
<dbReference type="Pfam" id="PF14027">
    <property type="entry name" value="Questin_oxidase"/>
    <property type="match status" value="1"/>
</dbReference>
<reference evidence="2" key="1">
    <citation type="submission" date="2022-09" db="EMBL/GenBank/DDBJ databases">
        <title>Fusarium specimens isolated from Avocado Roots.</title>
        <authorList>
            <person name="Stajich J."/>
            <person name="Roper C."/>
            <person name="Heimlech-Rivalta G."/>
        </authorList>
    </citation>
    <scope>NUCLEOTIDE SEQUENCE</scope>
    <source>
        <strain evidence="2">A02</strain>
    </source>
</reference>
<keyword evidence="1" id="KW-0560">Oxidoreductase</keyword>
<dbReference type="GO" id="GO:0016491">
    <property type="term" value="F:oxidoreductase activity"/>
    <property type="evidence" value="ECO:0007669"/>
    <property type="project" value="UniProtKB-KW"/>
</dbReference>
<dbReference type="InterPro" id="IPR025337">
    <property type="entry name" value="Questin_oxidase-like"/>
</dbReference>
<comment type="caution">
    <text evidence="2">The sequence shown here is derived from an EMBL/GenBank/DDBJ whole genome shotgun (WGS) entry which is preliminary data.</text>
</comment>
<evidence type="ECO:0000313" key="2">
    <source>
        <dbReference type="EMBL" id="KAJ4176138.1"/>
    </source>
</evidence>
<proteinExistence type="predicted"/>
<name>A0A9W8QTX2_9HYPO</name>
<keyword evidence="3" id="KW-1185">Reference proteome</keyword>
<evidence type="ECO:0000313" key="3">
    <source>
        <dbReference type="Proteomes" id="UP001152087"/>
    </source>
</evidence>
<dbReference type="PANTHER" id="PTHR35870:SF1">
    <property type="entry name" value="PROTEIN, PUTATIVE (AFU_ORTHOLOGUE AFUA_5G03330)-RELATED"/>
    <property type="match status" value="1"/>
</dbReference>
<evidence type="ECO:0000256" key="1">
    <source>
        <dbReference type="ARBA" id="ARBA00023002"/>
    </source>
</evidence>
<sequence length="148" mass="16594">MTIYVTSPSTVVLHHILALYGTGASPSLLEKAYDLRDPLQRPVEPRHDAAVRDLLASWDNAIHYLGNEEHYPDFLASFQQRIDAQGYESTVVQEHLLKGDAHADDLLTRLHAGVVHPLIQLMYGLEWKQPAIVAEALAQTCVHHIEEV</sequence>
<dbReference type="EMBL" id="JAOQAV010000231">
    <property type="protein sequence ID" value="KAJ4176138.1"/>
    <property type="molecule type" value="Genomic_DNA"/>
</dbReference>
<accession>A0A9W8QTX2</accession>
<gene>
    <name evidence="2" type="ORF">NW755_014573</name>
</gene>
<dbReference type="PANTHER" id="PTHR35870">
    <property type="entry name" value="PROTEIN, PUTATIVE (AFU_ORTHOLOGUE AFUA_5G03330)-RELATED"/>
    <property type="match status" value="1"/>
</dbReference>